<protein>
    <submittedName>
        <fullName evidence="3">TolC family protein</fullName>
    </submittedName>
</protein>
<dbReference type="PANTHER" id="PTHR30203:SF24">
    <property type="entry name" value="BLR4935 PROTEIN"/>
    <property type="match status" value="1"/>
</dbReference>
<dbReference type="GO" id="GO:0015562">
    <property type="term" value="F:efflux transmembrane transporter activity"/>
    <property type="evidence" value="ECO:0007669"/>
    <property type="project" value="InterPro"/>
</dbReference>
<dbReference type="RefSeq" id="WP_176805161.1">
    <property type="nucleotide sequence ID" value="NZ_JABXYJ010000016.1"/>
</dbReference>
<evidence type="ECO:0000313" key="3">
    <source>
        <dbReference type="EMBL" id="NVO79456.1"/>
    </source>
</evidence>
<dbReference type="EMBL" id="JABXYJ010000016">
    <property type="protein sequence ID" value="NVO79456.1"/>
    <property type="molecule type" value="Genomic_DNA"/>
</dbReference>
<name>A0A850QTY0_9BURK</name>
<comment type="caution">
    <text evidence="3">The sequence shown here is derived from an EMBL/GenBank/DDBJ whole genome shotgun (WGS) entry which is preliminary data.</text>
</comment>
<dbReference type="Pfam" id="PF02321">
    <property type="entry name" value="OEP"/>
    <property type="match status" value="2"/>
</dbReference>
<dbReference type="SUPFAM" id="SSF56954">
    <property type="entry name" value="Outer membrane efflux proteins (OEP)"/>
    <property type="match status" value="1"/>
</dbReference>
<feature type="chain" id="PRO_5032684987" evidence="2">
    <location>
        <begin position="25"/>
        <end position="439"/>
    </location>
</feature>
<sequence length="439" mass="47401">MQSLHLVLGAAVLLAQLIPFSTQAAVQQSDAFTIGEVATAANTNSASLTLEQAIAMTLSISPELRSAAHSVEITEGARVQAGVRPNPELALLREGTSSRSNRSDTYQLSLPIELGGKRGARIKLAEQDQVLARGDVNVTAAELRANVTAAYLEALTTQEHVALAKESFSLASKSTNAAGRRVAAGKISPLEQTRSSVAEASARLELSQAVADATLARRRLAAFWGSTQPEERNLVTPDINLTVIPSLQELQSRLNASPQIQRARAQIEREEASFNLAKSDRVPDLTLTFGKKKDFQTNVSQTVVGMAIPLPFFNLNQGNLLSAMRRVDKAKTDAEIAYLNATQALADAHQRASIAQEQIESMRSEILPAAQSAFNAAVTGFELGKFGFIDVLDAQRTLFQSRAQYLSALSARYRSLADLERYISVEPIVGNYITDRNAK</sequence>
<comment type="similarity">
    <text evidence="1">Belongs to the outer membrane factor (OMF) (TC 1.B.17) family.</text>
</comment>
<keyword evidence="4" id="KW-1185">Reference proteome</keyword>
<reference evidence="3 4" key="1">
    <citation type="submission" date="2020-06" db="EMBL/GenBank/DDBJ databases">
        <authorList>
            <person name="Qiu C."/>
            <person name="Liu Z."/>
        </authorList>
    </citation>
    <scope>NUCLEOTIDE SEQUENCE [LARGE SCALE GENOMIC DNA]</scope>
    <source>
        <strain evidence="3 4">EM 1</strain>
    </source>
</reference>
<keyword evidence="2" id="KW-0732">Signal</keyword>
<evidence type="ECO:0000256" key="1">
    <source>
        <dbReference type="ARBA" id="ARBA00007613"/>
    </source>
</evidence>
<evidence type="ECO:0000256" key="2">
    <source>
        <dbReference type="SAM" id="SignalP"/>
    </source>
</evidence>
<evidence type="ECO:0000313" key="4">
    <source>
        <dbReference type="Proteomes" id="UP000588051"/>
    </source>
</evidence>
<proteinExistence type="inferred from homology"/>
<dbReference type="Proteomes" id="UP000588051">
    <property type="component" value="Unassembled WGS sequence"/>
</dbReference>
<feature type="signal peptide" evidence="2">
    <location>
        <begin position="1"/>
        <end position="24"/>
    </location>
</feature>
<dbReference type="InterPro" id="IPR010131">
    <property type="entry name" value="MdtP/NodT-like"/>
</dbReference>
<dbReference type="AlphaFoldDB" id="A0A850QTY0"/>
<organism evidence="3 4">
    <name type="scientific">Undibacterium oligocarboniphilum</name>
    <dbReference type="NCBI Taxonomy" id="666702"/>
    <lineage>
        <taxon>Bacteria</taxon>
        <taxon>Pseudomonadati</taxon>
        <taxon>Pseudomonadota</taxon>
        <taxon>Betaproteobacteria</taxon>
        <taxon>Burkholderiales</taxon>
        <taxon>Oxalobacteraceae</taxon>
        <taxon>Undibacterium</taxon>
    </lineage>
</organism>
<dbReference type="InterPro" id="IPR003423">
    <property type="entry name" value="OMP_efflux"/>
</dbReference>
<accession>A0A850QTY0</accession>
<dbReference type="Gene3D" id="1.20.1600.10">
    <property type="entry name" value="Outer membrane efflux proteins (OEP)"/>
    <property type="match status" value="1"/>
</dbReference>
<dbReference type="PANTHER" id="PTHR30203">
    <property type="entry name" value="OUTER MEMBRANE CATION EFFLUX PROTEIN"/>
    <property type="match status" value="1"/>
</dbReference>
<gene>
    <name evidence="3" type="ORF">HV832_16685</name>
</gene>